<feature type="transmembrane region" description="Helical" evidence="8">
    <location>
        <begin position="215"/>
        <end position="243"/>
    </location>
</feature>
<comment type="subcellular location">
    <subcellularLocation>
        <location evidence="1">Membrane</location>
        <topology evidence="1">Multi-pass membrane protein</topology>
    </subcellularLocation>
</comment>
<dbReference type="GO" id="GO:0009847">
    <property type="term" value="P:spore germination"/>
    <property type="evidence" value="ECO:0007669"/>
    <property type="project" value="InterPro"/>
</dbReference>
<feature type="transmembrane region" description="Helical" evidence="8">
    <location>
        <begin position="143"/>
        <end position="163"/>
    </location>
</feature>
<feature type="transmembrane region" description="Helical" evidence="8">
    <location>
        <begin position="183"/>
        <end position="203"/>
    </location>
</feature>
<dbReference type="AlphaFoldDB" id="A0A2I0QSY9"/>
<sequence>MSDRQHHISKSQFFFFIVQTQIGVGVLSLPYDLHTVAKQDGWISLLGACLILQIVIIFFWILTKRFPNDDLLTFNEFAFGKIIGRIINFTYTIYFLAISALVLILYSEILNIWILPETPSWVLILLMIIIGTYLVSSSISVIARIYTFLSAFIVVLVILLVYVLPHIDLIYLFPIGKQGVTPIIKGMHSAGLSFMGFIIVLFISKYVRANSKQKLATMSAAIWFVFGIYAFTVFVSFTFFGTVEIDLIPQPVLYMLKAFELPVVARIDLLFLTIWIVSVATSFGTFLYLANISLKATIQAKKRGWVLGVCSVIIFLICVIPPINAENKKTYTTWITNADYFFSVAFPLIILVASIILRKKLSPGGK</sequence>
<dbReference type="InterPro" id="IPR004761">
    <property type="entry name" value="Spore_GerAB"/>
</dbReference>
<proteinExistence type="inferred from homology"/>
<feature type="transmembrane region" description="Helical" evidence="8">
    <location>
        <begin position="82"/>
        <end position="106"/>
    </location>
</feature>
<dbReference type="GO" id="GO:0016020">
    <property type="term" value="C:membrane"/>
    <property type="evidence" value="ECO:0007669"/>
    <property type="project" value="UniProtKB-SubCell"/>
</dbReference>
<dbReference type="Proteomes" id="UP000243524">
    <property type="component" value="Unassembled WGS sequence"/>
</dbReference>
<dbReference type="Gene3D" id="1.20.1740.10">
    <property type="entry name" value="Amino acid/polyamine transporter I"/>
    <property type="match status" value="1"/>
</dbReference>
<keyword evidence="6 8" id="KW-1133">Transmembrane helix</keyword>
<evidence type="ECO:0000256" key="2">
    <source>
        <dbReference type="ARBA" id="ARBA00007998"/>
    </source>
</evidence>
<dbReference type="PANTHER" id="PTHR34975:SF2">
    <property type="entry name" value="SPORE GERMINATION PROTEIN A2"/>
    <property type="match status" value="1"/>
</dbReference>
<keyword evidence="5 8" id="KW-0812">Transmembrane</keyword>
<evidence type="ECO:0000313" key="9">
    <source>
        <dbReference type="EMBL" id="PKR77418.1"/>
    </source>
</evidence>
<evidence type="ECO:0000256" key="6">
    <source>
        <dbReference type="ARBA" id="ARBA00022989"/>
    </source>
</evidence>
<feature type="transmembrane region" description="Helical" evidence="8">
    <location>
        <begin position="118"/>
        <end position="136"/>
    </location>
</feature>
<feature type="transmembrane region" description="Helical" evidence="8">
    <location>
        <begin position="12"/>
        <end position="31"/>
    </location>
</feature>
<keyword evidence="10" id="KW-1185">Reference proteome</keyword>
<comment type="caution">
    <text evidence="9">The sequence shown here is derived from an EMBL/GenBank/DDBJ whole genome shotgun (WGS) entry which is preliminary data.</text>
</comment>
<reference evidence="9 10" key="1">
    <citation type="submission" date="2017-06" db="EMBL/GenBank/DDBJ databases">
        <title>the draft geome sequence of Illustriluteabacillus marina B3227.</title>
        <authorList>
            <person name="He R.-H."/>
            <person name="Du Z.-J."/>
        </authorList>
    </citation>
    <scope>NUCLEOTIDE SEQUENCE [LARGE SCALE GENOMIC DNA]</scope>
    <source>
        <strain evidence="9 10">B3227</strain>
    </source>
</reference>
<feature type="transmembrane region" description="Helical" evidence="8">
    <location>
        <begin position="263"/>
        <end position="292"/>
    </location>
</feature>
<evidence type="ECO:0000256" key="8">
    <source>
        <dbReference type="SAM" id="Phobius"/>
    </source>
</evidence>
<dbReference type="Pfam" id="PF03845">
    <property type="entry name" value="Spore_permease"/>
    <property type="match status" value="1"/>
</dbReference>
<comment type="similarity">
    <text evidence="2">Belongs to the amino acid-polyamine-organocation (APC) superfamily. Spore germination protein (SGP) (TC 2.A.3.9) family.</text>
</comment>
<protein>
    <submittedName>
        <fullName evidence="9">Uncharacterized protein</fullName>
    </submittedName>
</protein>
<evidence type="ECO:0000256" key="3">
    <source>
        <dbReference type="ARBA" id="ARBA00022448"/>
    </source>
</evidence>
<feature type="transmembrane region" description="Helical" evidence="8">
    <location>
        <begin position="304"/>
        <end position="325"/>
    </location>
</feature>
<dbReference type="EMBL" id="PJNH01000003">
    <property type="protein sequence ID" value="PKR77418.1"/>
    <property type="molecule type" value="Genomic_DNA"/>
</dbReference>
<accession>A0A2I0QSY9</accession>
<dbReference type="NCBIfam" id="TIGR00912">
    <property type="entry name" value="2A0309"/>
    <property type="match status" value="1"/>
</dbReference>
<evidence type="ECO:0000256" key="5">
    <source>
        <dbReference type="ARBA" id="ARBA00022692"/>
    </source>
</evidence>
<evidence type="ECO:0000256" key="7">
    <source>
        <dbReference type="ARBA" id="ARBA00023136"/>
    </source>
</evidence>
<name>A0A2I0QSY9_9BACI</name>
<dbReference type="OrthoDB" id="2446105at2"/>
<dbReference type="PANTHER" id="PTHR34975">
    <property type="entry name" value="SPORE GERMINATION PROTEIN A2"/>
    <property type="match status" value="1"/>
</dbReference>
<evidence type="ECO:0000313" key="10">
    <source>
        <dbReference type="Proteomes" id="UP000243524"/>
    </source>
</evidence>
<keyword evidence="3" id="KW-0813">Transport</keyword>
<feature type="transmembrane region" description="Helical" evidence="8">
    <location>
        <begin position="43"/>
        <end position="62"/>
    </location>
</feature>
<organism evidence="9 10">
    <name type="scientific">Halalkalibacillus sediminis</name>
    <dbReference type="NCBI Taxonomy" id="2018042"/>
    <lineage>
        <taxon>Bacteria</taxon>
        <taxon>Bacillati</taxon>
        <taxon>Bacillota</taxon>
        <taxon>Bacilli</taxon>
        <taxon>Bacillales</taxon>
        <taxon>Bacillaceae</taxon>
        <taxon>Halalkalibacillus</taxon>
    </lineage>
</organism>
<evidence type="ECO:0000256" key="1">
    <source>
        <dbReference type="ARBA" id="ARBA00004141"/>
    </source>
</evidence>
<keyword evidence="4" id="KW-0309">Germination</keyword>
<keyword evidence="7 8" id="KW-0472">Membrane</keyword>
<gene>
    <name evidence="9" type="ORF">CEY16_11865</name>
</gene>
<feature type="transmembrane region" description="Helical" evidence="8">
    <location>
        <begin position="340"/>
        <end position="357"/>
    </location>
</feature>
<evidence type="ECO:0000256" key="4">
    <source>
        <dbReference type="ARBA" id="ARBA00022544"/>
    </source>
</evidence>
<dbReference type="RefSeq" id="WP_101332246.1">
    <property type="nucleotide sequence ID" value="NZ_PJNH01000003.1"/>
</dbReference>